<protein>
    <submittedName>
        <fullName evidence="1">DUF3581 domain-containing protein</fullName>
    </submittedName>
</protein>
<dbReference type="EMBL" id="JAAXYH010000008">
    <property type="protein sequence ID" value="NMH65918.1"/>
    <property type="molecule type" value="Genomic_DNA"/>
</dbReference>
<dbReference type="RefSeq" id="WP_169564646.1">
    <property type="nucleotide sequence ID" value="NZ_JAAXYH010000008.1"/>
</dbReference>
<gene>
    <name evidence="1" type="ORF">HC757_12180</name>
</gene>
<name>A0A972JJA2_9GAMM</name>
<evidence type="ECO:0000313" key="1">
    <source>
        <dbReference type="EMBL" id="NMH65918.1"/>
    </source>
</evidence>
<dbReference type="AlphaFoldDB" id="A0A972JJA2"/>
<organism evidence="1 2">
    <name type="scientific">Shewanella salipaludis</name>
    <dbReference type="NCBI Taxonomy" id="2723052"/>
    <lineage>
        <taxon>Bacteria</taxon>
        <taxon>Pseudomonadati</taxon>
        <taxon>Pseudomonadota</taxon>
        <taxon>Gammaproteobacteria</taxon>
        <taxon>Alteromonadales</taxon>
        <taxon>Shewanellaceae</taxon>
        <taxon>Shewanella</taxon>
    </lineage>
</organism>
<proteinExistence type="predicted"/>
<keyword evidence="2" id="KW-1185">Reference proteome</keyword>
<dbReference type="InterPro" id="IPR021974">
    <property type="entry name" value="DUF3581"/>
</dbReference>
<comment type="caution">
    <text evidence="1">The sequence shown here is derived from an EMBL/GenBank/DDBJ whole genome shotgun (WGS) entry which is preliminary data.</text>
</comment>
<sequence length="233" mass="26254">MFLAPYFSKQDQTLAVSAQQASDFAKKIAQDFNPIHDVGAKRFCVPGDLLFSLVLTQYGLSQKMRFSFAGMVGDGVELIFPETVADSFSICDRRDKTYLHVERHGDISRCDAQTEAFIRSYVAFSGLNFIHILVPMMKQHQVMINPDRPLVIYESMSFDLTTLDFVDVSLSLVDQELKIDGKRGDVTLTFELHSGDTLVGTGVKTLVMSGLRPYEEDKAQQMCAQYESYRDAF</sequence>
<evidence type="ECO:0000313" key="2">
    <source>
        <dbReference type="Proteomes" id="UP000737113"/>
    </source>
</evidence>
<dbReference type="Pfam" id="PF12119">
    <property type="entry name" value="DUF3581"/>
    <property type="match status" value="1"/>
</dbReference>
<dbReference type="Proteomes" id="UP000737113">
    <property type="component" value="Unassembled WGS sequence"/>
</dbReference>
<accession>A0A972JJA2</accession>
<reference evidence="1" key="1">
    <citation type="submission" date="2020-04" db="EMBL/GenBank/DDBJ databases">
        <title>Description of Shewanella salipaludis sp. nov., isolated from a salt marsh.</title>
        <authorList>
            <person name="Park S."/>
            <person name="Yoon J.-H."/>
        </authorList>
    </citation>
    <scope>NUCLEOTIDE SEQUENCE</scope>
    <source>
        <strain evidence="1">SHSM-M6</strain>
    </source>
</reference>